<comment type="caution">
    <text evidence="4">Lacks conserved residue(s) required for the propagation of feature annotation.</text>
</comment>
<dbReference type="HAMAP" id="MF_00279">
    <property type="entry name" value="PdxJ"/>
    <property type="match status" value="1"/>
</dbReference>
<dbReference type="InterPro" id="IPR036130">
    <property type="entry name" value="Pyridoxine-5'_phos_synth"/>
</dbReference>
<feature type="active site" description="Proton donor" evidence="4">
    <location>
        <position position="136"/>
    </location>
</feature>
<comment type="function">
    <text evidence="4">Catalyzes the complicated ring closure reaction between the two acyclic compounds 1-deoxy-D-xylulose-5-phosphate (DXP) and 3-amino-2-oxopropyl phosphate (1-amino-acetone-3-phosphate or AAP) to form pyridoxine 5'-phosphate (PNP) and inorganic phosphate.</text>
</comment>
<dbReference type="PANTHER" id="PTHR30456">
    <property type="entry name" value="PYRIDOXINE 5'-PHOSPHATE SYNTHASE"/>
    <property type="match status" value="1"/>
</dbReference>
<dbReference type="AlphaFoldDB" id="A0A379RYN8"/>
<organism evidence="5 6">
    <name type="scientific">Salmonella enterica subsp. arizonae</name>
    <dbReference type="NCBI Taxonomy" id="59203"/>
    <lineage>
        <taxon>Bacteria</taxon>
        <taxon>Pseudomonadati</taxon>
        <taxon>Pseudomonadota</taxon>
        <taxon>Gammaproteobacteria</taxon>
        <taxon>Enterobacterales</taxon>
        <taxon>Enterobacteriaceae</taxon>
        <taxon>Salmonella</taxon>
    </lineage>
</organism>
<feature type="site" description="Transition state stabilizer" evidence="4">
    <location>
        <position position="96"/>
    </location>
</feature>
<dbReference type="PANTHER" id="PTHR30456:SF0">
    <property type="entry name" value="PYRIDOXINE 5'-PHOSPHATE SYNTHASE"/>
    <property type="match status" value="1"/>
</dbReference>
<proteinExistence type="inferred from homology"/>
<dbReference type="Pfam" id="PF03740">
    <property type="entry name" value="PdxJ"/>
    <property type="match status" value="1"/>
</dbReference>
<comment type="similarity">
    <text evidence="4">Belongs to the PNP synthase family.</text>
</comment>
<feature type="active site" description="Proton acceptor" evidence="4">
    <location>
        <position position="15"/>
    </location>
</feature>
<sequence length="141" mass="15173">MRILRQTLHTRMNLEMAVTEEMLAIAVETRPHFCCLVPEKRQEVTTEGGLDVAGQRDKMRDACSRLAAAGIQVSLFIDADEAQINAAAEVGAPFIEIHTGCYANAKTDAEQSKELARIASAATLAVRLGLKVNAGHGSDLP</sequence>
<dbReference type="UniPathway" id="UPA00244">
    <property type="reaction ID" value="UER00313"/>
</dbReference>
<feature type="binding site" evidence="4">
    <location>
        <position position="45"/>
    </location>
    <ligand>
        <name>1-deoxy-D-xylulose 5-phosphate</name>
        <dbReference type="ChEBI" id="CHEBI:57792"/>
    </ligand>
</feature>
<dbReference type="GO" id="GO:0005829">
    <property type="term" value="C:cytosol"/>
    <property type="evidence" value="ECO:0007669"/>
    <property type="project" value="TreeGrafter"/>
</dbReference>
<dbReference type="GO" id="GO:0008615">
    <property type="term" value="P:pyridoxine biosynthetic process"/>
    <property type="evidence" value="ECO:0007669"/>
    <property type="project" value="UniProtKB-UniRule"/>
</dbReference>
<reference evidence="5 6" key="1">
    <citation type="submission" date="2018-06" db="EMBL/GenBank/DDBJ databases">
        <authorList>
            <consortium name="Pathogen Informatics"/>
            <person name="Doyle S."/>
        </authorList>
    </citation>
    <scope>NUCLEOTIDE SEQUENCE [LARGE SCALE GENOMIC DNA]</scope>
    <source>
        <strain evidence="5 6">NCTC7295</strain>
    </source>
</reference>
<dbReference type="SUPFAM" id="SSF63892">
    <property type="entry name" value="Pyridoxine 5'-phosphate synthase"/>
    <property type="match status" value="1"/>
</dbReference>
<keyword evidence="1 4" id="KW-0963">Cytoplasm</keyword>
<dbReference type="NCBIfam" id="NF003625">
    <property type="entry name" value="PRK05265.1-3"/>
    <property type="match status" value="1"/>
</dbReference>
<dbReference type="InterPro" id="IPR013785">
    <property type="entry name" value="Aldolase_TIM"/>
</dbReference>
<evidence type="ECO:0000313" key="6">
    <source>
        <dbReference type="Proteomes" id="UP000254124"/>
    </source>
</evidence>
<dbReference type="Proteomes" id="UP000254124">
    <property type="component" value="Unassembled WGS sequence"/>
</dbReference>
<feature type="binding site" evidence="4">
    <location>
        <position position="137"/>
    </location>
    <ligand>
        <name>3-amino-2-oxopropyl phosphate</name>
        <dbReference type="ChEBI" id="CHEBI:57279"/>
    </ligand>
</feature>
<evidence type="ECO:0000256" key="2">
    <source>
        <dbReference type="ARBA" id="ARBA00022679"/>
    </source>
</evidence>
<dbReference type="InterPro" id="IPR004569">
    <property type="entry name" value="PyrdxlP_synth_PdxJ"/>
</dbReference>
<dbReference type="EC" id="2.6.99.2" evidence="4"/>
<keyword evidence="3 4" id="KW-0664">Pyridoxine biosynthesis</keyword>
<name>A0A379RYN8_SALER</name>
<comment type="subcellular location">
    <subcellularLocation>
        <location evidence="4">Cytoplasm</location>
    </subcellularLocation>
</comment>
<comment type="subunit">
    <text evidence="4">Homooctamer; tetramer of dimers.</text>
</comment>
<comment type="pathway">
    <text evidence="4">Cofactor biosynthesis; pyridoxine 5'-phosphate biosynthesis; pyridoxine 5'-phosphate from D-erythrose 4-phosphate: step 5/5.</text>
</comment>
<evidence type="ECO:0000256" key="3">
    <source>
        <dbReference type="ARBA" id="ARBA00023096"/>
    </source>
</evidence>
<evidence type="ECO:0000256" key="1">
    <source>
        <dbReference type="ARBA" id="ARBA00022490"/>
    </source>
</evidence>
<evidence type="ECO:0000256" key="4">
    <source>
        <dbReference type="HAMAP-Rule" id="MF_00279"/>
    </source>
</evidence>
<gene>
    <name evidence="4 5" type="primary">pdxJ</name>
    <name evidence="5" type="ORF">NCTC7295_01365</name>
</gene>
<dbReference type="EMBL" id="UGWZ01000001">
    <property type="protein sequence ID" value="SUG13766.1"/>
    <property type="molecule type" value="Genomic_DNA"/>
</dbReference>
<comment type="catalytic activity">
    <reaction evidence="4">
        <text>3-amino-2-oxopropyl phosphate + 1-deoxy-D-xylulose 5-phosphate = pyridoxine 5'-phosphate + phosphate + 2 H2O + H(+)</text>
        <dbReference type="Rhea" id="RHEA:15265"/>
        <dbReference type="ChEBI" id="CHEBI:15377"/>
        <dbReference type="ChEBI" id="CHEBI:15378"/>
        <dbReference type="ChEBI" id="CHEBI:43474"/>
        <dbReference type="ChEBI" id="CHEBI:57279"/>
        <dbReference type="ChEBI" id="CHEBI:57792"/>
        <dbReference type="ChEBI" id="CHEBI:58589"/>
        <dbReference type="EC" id="2.6.99.2"/>
    </reaction>
</comment>
<protein>
    <recommendedName>
        <fullName evidence="4">Pyridoxine 5'-phosphate synthase</fullName>
        <shortName evidence="4">PNP synthase</shortName>
        <ecNumber evidence="4">2.6.99.2</ecNumber>
    </recommendedName>
</protein>
<keyword evidence="2 4" id="KW-0808">Transferase</keyword>
<dbReference type="Gene3D" id="3.20.20.70">
    <property type="entry name" value="Aldolase class I"/>
    <property type="match status" value="1"/>
</dbReference>
<accession>A0A379RYN8</accession>
<dbReference type="GO" id="GO:0033856">
    <property type="term" value="F:pyridoxine 5'-phosphate synthase activity"/>
    <property type="evidence" value="ECO:0007669"/>
    <property type="project" value="UniProtKB-EC"/>
</dbReference>
<evidence type="ECO:0000313" key="5">
    <source>
        <dbReference type="EMBL" id="SUG13766.1"/>
    </source>
</evidence>